<gene>
    <name evidence="4" type="ORF">MGAL_10B054882</name>
</gene>
<dbReference type="InterPro" id="IPR008983">
    <property type="entry name" value="Tumour_necrosis_fac-like_dom"/>
</dbReference>
<keyword evidence="2" id="KW-0964">Secreted</keyword>
<dbReference type="Gene3D" id="2.60.120.40">
    <property type="match status" value="1"/>
</dbReference>
<comment type="caution">
    <text evidence="4">The sequence shown here is derived from an EMBL/GenBank/DDBJ whole genome shotgun (WGS) entry which is preliminary data.</text>
</comment>
<keyword evidence="5" id="KW-1185">Reference proteome</keyword>
<organism evidence="4 5">
    <name type="scientific">Mytilus galloprovincialis</name>
    <name type="common">Mediterranean mussel</name>
    <dbReference type="NCBI Taxonomy" id="29158"/>
    <lineage>
        <taxon>Eukaryota</taxon>
        <taxon>Metazoa</taxon>
        <taxon>Spiralia</taxon>
        <taxon>Lophotrochozoa</taxon>
        <taxon>Mollusca</taxon>
        <taxon>Bivalvia</taxon>
        <taxon>Autobranchia</taxon>
        <taxon>Pteriomorphia</taxon>
        <taxon>Mytilida</taxon>
        <taxon>Mytiloidea</taxon>
        <taxon>Mytilidae</taxon>
        <taxon>Mytilinae</taxon>
        <taxon>Mytilus</taxon>
    </lineage>
</organism>
<dbReference type="SUPFAM" id="SSF49842">
    <property type="entry name" value="TNF-like"/>
    <property type="match status" value="1"/>
</dbReference>
<dbReference type="AlphaFoldDB" id="A0A8B6F545"/>
<comment type="subcellular location">
    <subcellularLocation>
        <location evidence="1">Secreted</location>
    </subcellularLocation>
</comment>
<accession>A0A8B6F545</accession>
<dbReference type="PANTHER" id="PTHR15427:SF33">
    <property type="entry name" value="COLLAGEN IV NC1 DOMAIN-CONTAINING PROTEIN"/>
    <property type="match status" value="1"/>
</dbReference>
<reference evidence="4" key="1">
    <citation type="submission" date="2018-11" db="EMBL/GenBank/DDBJ databases">
        <authorList>
            <person name="Alioto T."/>
            <person name="Alioto T."/>
        </authorList>
    </citation>
    <scope>NUCLEOTIDE SEQUENCE</scope>
</reference>
<dbReference type="PANTHER" id="PTHR15427">
    <property type="entry name" value="EMILIN ELASTIN MICROFIBRIL INTERFACE-LOCATED PROTEIN ELASTIN MICROFIBRIL INTERFACER"/>
    <property type="match status" value="1"/>
</dbReference>
<dbReference type="PROSITE" id="PS50871">
    <property type="entry name" value="C1Q"/>
    <property type="match status" value="1"/>
</dbReference>
<name>A0A8B6F545_MYTGA</name>
<dbReference type="EMBL" id="UYJE01006083">
    <property type="protein sequence ID" value="VDI42917.1"/>
    <property type="molecule type" value="Genomic_DNA"/>
</dbReference>
<evidence type="ECO:0000256" key="2">
    <source>
        <dbReference type="ARBA" id="ARBA00022525"/>
    </source>
</evidence>
<evidence type="ECO:0000313" key="5">
    <source>
        <dbReference type="Proteomes" id="UP000596742"/>
    </source>
</evidence>
<evidence type="ECO:0000313" key="4">
    <source>
        <dbReference type="EMBL" id="VDI42917.1"/>
    </source>
</evidence>
<dbReference type="InterPro" id="IPR001073">
    <property type="entry name" value="C1q_dom"/>
</dbReference>
<proteinExistence type="predicted"/>
<feature type="domain" description="C1q" evidence="3">
    <location>
        <begin position="174"/>
        <end position="306"/>
    </location>
</feature>
<protein>
    <recommendedName>
        <fullName evidence="3">C1q domain-containing protein</fullName>
    </recommendedName>
</protein>
<dbReference type="SMART" id="SM00110">
    <property type="entry name" value="C1Q"/>
    <property type="match status" value="1"/>
</dbReference>
<dbReference type="InterPro" id="IPR050392">
    <property type="entry name" value="Collagen/C1q_domain"/>
</dbReference>
<dbReference type="GO" id="GO:0005581">
    <property type="term" value="C:collagen trimer"/>
    <property type="evidence" value="ECO:0007669"/>
    <property type="project" value="UniProtKB-KW"/>
</dbReference>
<evidence type="ECO:0000256" key="1">
    <source>
        <dbReference type="ARBA" id="ARBA00004613"/>
    </source>
</evidence>
<evidence type="ECO:0000259" key="3">
    <source>
        <dbReference type="PROSITE" id="PS50871"/>
    </source>
</evidence>
<dbReference type="OrthoDB" id="6129174at2759"/>
<sequence>MIDLVRSTVVLNGKSIPLQLIDGRVQSLLQVLMNTLLNSFLFKTVKRKSLPEDDNDTLPIQNHLPVLISHVMEITPQYTVNIVNNTAIGISPIATYLSSKMVSDENKYVDITDETSDNHEVRGEGVFHQKSAGAQGPATSLVTAYSSAAIDKNNFCDNLLDKIDAIKSGSTNEGGNNRPAFTAILNTHPLTLSGKNDIAKFDNVILNRGNGYDPKTGKFTAPKSGLYQFSFTIMSNNGAALHMVVALNGKSIVKLYGSKIHGGTETANPVLELKEGDSVYLTHETSTSQQMVGDHYSYVSGYYIGE</sequence>
<dbReference type="Pfam" id="PF00386">
    <property type="entry name" value="C1q"/>
    <property type="match status" value="1"/>
</dbReference>
<dbReference type="PRINTS" id="PR00007">
    <property type="entry name" value="COMPLEMNTC1Q"/>
</dbReference>
<dbReference type="Proteomes" id="UP000596742">
    <property type="component" value="Unassembled WGS sequence"/>
</dbReference>